<evidence type="ECO:0000259" key="16">
    <source>
        <dbReference type="Pfam" id="PF00768"/>
    </source>
</evidence>
<evidence type="ECO:0000256" key="13">
    <source>
        <dbReference type="PIRSR" id="PIRSR618044-1"/>
    </source>
</evidence>
<dbReference type="InterPro" id="IPR012907">
    <property type="entry name" value="Peptidase_S11_C"/>
</dbReference>
<sequence>MASFYKCKQKVALLLSFLLLLSIVPKEHIYAEPIGESELYSKSCVLMDGDSGRILYGKNADQPLANASTTKILTCIVALEYGDMDGTVTISENACGQPKVHLGMHKGQQFRIKDLLYGLMLESFNDCAVAIAEYISGSVEDFAALMNTKAEEIGCKDSYFITPNGLDAKNDNGFHHTTAEDLGRIMRYCAWESDKSGEFREITQTANYSFCDLDGKNYQCTNHNAFLNMMNGVVSGKTGFTGNAGYCYVAALELDGKKLCIALLACGWPNNKTYKWSDAKKLFQYGLDHYEKKNIISIPELDSVVVKNGFEPSASLEKWGTDIEFIPQAKIEKKEAWYLVSEEDQIRTDVELMPEMTLPVKSDTQIGKVRILINDQVMEEYALIAGKTVEPWTFAELFHSIMMKFLFL</sequence>
<dbReference type="PANTHER" id="PTHR21581">
    <property type="entry name" value="D-ALANYL-D-ALANINE CARBOXYPEPTIDASE"/>
    <property type="match status" value="1"/>
</dbReference>
<evidence type="ECO:0000256" key="7">
    <source>
        <dbReference type="ARBA" id="ARBA00022729"/>
    </source>
</evidence>
<evidence type="ECO:0000256" key="3">
    <source>
        <dbReference type="ARBA" id="ARBA00007164"/>
    </source>
</evidence>
<keyword evidence="8" id="KW-0378">Hydrolase</keyword>
<name>A0A6L5YP51_9FIRM</name>
<dbReference type="AlphaFoldDB" id="A0A6L5YP51"/>
<dbReference type="Gene3D" id="2.60.410.10">
    <property type="entry name" value="D-Ala-D-Ala carboxypeptidase, C-terminal domain"/>
    <property type="match status" value="1"/>
</dbReference>
<evidence type="ECO:0000256" key="12">
    <source>
        <dbReference type="ARBA" id="ARBA00034000"/>
    </source>
</evidence>
<evidence type="ECO:0000259" key="17">
    <source>
        <dbReference type="Pfam" id="PF07943"/>
    </source>
</evidence>
<keyword evidence="9" id="KW-0133">Cell shape</keyword>
<evidence type="ECO:0000256" key="2">
    <source>
        <dbReference type="ARBA" id="ARBA00004752"/>
    </source>
</evidence>
<accession>A0A6L5YP51</accession>
<gene>
    <name evidence="18" type="ORF">FYJ75_03265</name>
</gene>
<dbReference type="EMBL" id="VUNI01000003">
    <property type="protein sequence ID" value="MST74058.1"/>
    <property type="molecule type" value="Genomic_DNA"/>
</dbReference>
<proteinExistence type="inferred from homology"/>
<evidence type="ECO:0000256" key="8">
    <source>
        <dbReference type="ARBA" id="ARBA00022801"/>
    </source>
</evidence>
<evidence type="ECO:0000256" key="10">
    <source>
        <dbReference type="ARBA" id="ARBA00022984"/>
    </source>
</evidence>
<dbReference type="Pfam" id="PF07943">
    <property type="entry name" value="PBP5_C"/>
    <property type="match status" value="1"/>
</dbReference>
<evidence type="ECO:0000256" key="9">
    <source>
        <dbReference type="ARBA" id="ARBA00022960"/>
    </source>
</evidence>
<comment type="similarity">
    <text evidence="3 15">Belongs to the peptidase S11 family.</text>
</comment>
<feature type="active site" description="Acyl-ester intermediate" evidence="13">
    <location>
        <position position="68"/>
    </location>
</feature>
<dbReference type="UniPathway" id="UPA00219"/>
<dbReference type="PRINTS" id="PR00725">
    <property type="entry name" value="DADACBPTASE1"/>
</dbReference>
<dbReference type="InterPro" id="IPR012338">
    <property type="entry name" value="Beta-lactam/transpept-like"/>
</dbReference>
<keyword evidence="10" id="KW-0573">Peptidoglycan synthesis</keyword>
<dbReference type="InterPro" id="IPR018044">
    <property type="entry name" value="Peptidase_S11"/>
</dbReference>
<dbReference type="RefSeq" id="WP_154428813.1">
    <property type="nucleotide sequence ID" value="NZ_VUNI01000003.1"/>
</dbReference>
<dbReference type="Proteomes" id="UP000474024">
    <property type="component" value="Unassembled WGS sequence"/>
</dbReference>
<keyword evidence="11" id="KW-0961">Cell wall biogenesis/degradation</keyword>
<feature type="binding site" evidence="14">
    <location>
        <position position="237"/>
    </location>
    <ligand>
        <name>substrate</name>
    </ligand>
</feature>
<evidence type="ECO:0000256" key="5">
    <source>
        <dbReference type="ARBA" id="ARBA00022645"/>
    </source>
</evidence>
<dbReference type="SUPFAM" id="SSF69189">
    <property type="entry name" value="Penicillin-binding protein associated domain"/>
    <property type="match status" value="1"/>
</dbReference>
<dbReference type="GO" id="GO:0008360">
    <property type="term" value="P:regulation of cell shape"/>
    <property type="evidence" value="ECO:0007669"/>
    <property type="project" value="UniProtKB-KW"/>
</dbReference>
<comment type="function">
    <text evidence="1">Removes C-terminal D-alanyl residues from sugar-peptide cell wall precursors.</text>
</comment>
<evidence type="ECO:0000256" key="15">
    <source>
        <dbReference type="RuleBase" id="RU004016"/>
    </source>
</evidence>
<feature type="active site" description="Proton acceptor" evidence="13">
    <location>
        <position position="71"/>
    </location>
</feature>
<keyword evidence="19" id="KW-1185">Reference proteome</keyword>
<dbReference type="GO" id="GO:0071555">
    <property type="term" value="P:cell wall organization"/>
    <property type="evidence" value="ECO:0007669"/>
    <property type="project" value="UniProtKB-KW"/>
</dbReference>
<organism evidence="18 19">
    <name type="scientific">Roseburia porci</name>
    <dbReference type="NCBI Taxonomy" id="2605790"/>
    <lineage>
        <taxon>Bacteria</taxon>
        <taxon>Bacillati</taxon>
        <taxon>Bacillota</taxon>
        <taxon>Clostridia</taxon>
        <taxon>Lachnospirales</taxon>
        <taxon>Lachnospiraceae</taxon>
        <taxon>Roseburia</taxon>
    </lineage>
</organism>
<dbReference type="InterPro" id="IPR015956">
    <property type="entry name" value="Peniciliin-bd_prot_C_sf"/>
</dbReference>
<dbReference type="EC" id="3.4.16.4" evidence="4"/>
<evidence type="ECO:0000313" key="18">
    <source>
        <dbReference type="EMBL" id="MST74058.1"/>
    </source>
</evidence>
<evidence type="ECO:0000256" key="1">
    <source>
        <dbReference type="ARBA" id="ARBA00003217"/>
    </source>
</evidence>
<reference evidence="18 19" key="1">
    <citation type="submission" date="2019-08" db="EMBL/GenBank/DDBJ databases">
        <title>In-depth cultivation of the pig gut microbiome towards novel bacterial diversity and tailored functional studies.</title>
        <authorList>
            <person name="Wylensek D."/>
            <person name="Hitch T.C.A."/>
            <person name="Clavel T."/>
        </authorList>
    </citation>
    <scope>NUCLEOTIDE SEQUENCE [LARGE SCALE GENOMIC DNA]</scope>
    <source>
        <strain evidence="18 19">MUC/MUC-530-WT-4D</strain>
    </source>
</reference>
<dbReference type="InterPro" id="IPR037167">
    <property type="entry name" value="Peptidase_S11_C_sf"/>
</dbReference>
<evidence type="ECO:0000256" key="6">
    <source>
        <dbReference type="ARBA" id="ARBA00022670"/>
    </source>
</evidence>
<comment type="caution">
    <text evidence="18">The sequence shown here is derived from an EMBL/GenBank/DDBJ whole genome shotgun (WGS) entry which is preliminary data.</text>
</comment>
<dbReference type="InterPro" id="IPR001967">
    <property type="entry name" value="Peptidase_S11_N"/>
</dbReference>
<dbReference type="Gene3D" id="3.40.710.10">
    <property type="entry name" value="DD-peptidase/beta-lactamase superfamily"/>
    <property type="match status" value="1"/>
</dbReference>
<feature type="active site" evidence="13">
    <location>
        <position position="123"/>
    </location>
</feature>
<dbReference type="SUPFAM" id="SSF56601">
    <property type="entry name" value="beta-lactamase/transpeptidase-like"/>
    <property type="match status" value="1"/>
</dbReference>
<keyword evidence="6" id="KW-0645">Protease</keyword>
<dbReference type="GO" id="GO:0009002">
    <property type="term" value="F:serine-type D-Ala-D-Ala carboxypeptidase activity"/>
    <property type="evidence" value="ECO:0007669"/>
    <property type="project" value="UniProtKB-EC"/>
</dbReference>
<dbReference type="PANTHER" id="PTHR21581:SF33">
    <property type="entry name" value="D-ALANYL-D-ALANINE CARBOXYPEPTIDASE DACB"/>
    <property type="match status" value="1"/>
</dbReference>
<evidence type="ECO:0000313" key="19">
    <source>
        <dbReference type="Proteomes" id="UP000474024"/>
    </source>
</evidence>
<feature type="domain" description="Peptidase S11 D-Ala-D-Ala carboxypeptidase A C-terminal" evidence="17">
    <location>
        <begin position="341"/>
        <end position="390"/>
    </location>
</feature>
<protein>
    <recommendedName>
        <fullName evidence="4">serine-type D-Ala-D-Ala carboxypeptidase</fullName>
        <ecNumber evidence="4">3.4.16.4</ecNumber>
    </recommendedName>
</protein>
<dbReference type="GO" id="GO:0006508">
    <property type="term" value="P:proteolysis"/>
    <property type="evidence" value="ECO:0007669"/>
    <property type="project" value="UniProtKB-KW"/>
</dbReference>
<comment type="catalytic activity">
    <reaction evidence="12">
        <text>Preferential cleavage: (Ac)2-L-Lys-D-Ala-|-D-Ala. Also transpeptidation of peptidyl-alanyl moieties that are N-acyl substituents of D-alanine.</text>
        <dbReference type="EC" id="3.4.16.4"/>
    </reaction>
</comment>
<keyword evidence="7" id="KW-0732">Signal</keyword>
<comment type="pathway">
    <text evidence="2">Cell wall biogenesis; peptidoglycan biosynthesis.</text>
</comment>
<evidence type="ECO:0000256" key="14">
    <source>
        <dbReference type="PIRSR" id="PIRSR618044-2"/>
    </source>
</evidence>
<keyword evidence="5 18" id="KW-0121">Carboxypeptidase</keyword>
<feature type="domain" description="Peptidase S11 D-alanyl-D-alanine carboxypeptidase A N-terminal" evidence="16">
    <location>
        <begin position="37"/>
        <end position="259"/>
    </location>
</feature>
<dbReference type="Pfam" id="PF00768">
    <property type="entry name" value="Peptidase_S11"/>
    <property type="match status" value="1"/>
</dbReference>
<evidence type="ECO:0000256" key="4">
    <source>
        <dbReference type="ARBA" id="ARBA00012448"/>
    </source>
</evidence>
<dbReference type="GO" id="GO:0009252">
    <property type="term" value="P:peptidoglycan biosynthetic process"/>
    <property type="evidence" value="ECO:0007669"/>
    <property type="project" value="UniProtKB-UniPathway"/>
</dbReference>
<evidence type="ECO:0000256" key="11">
    <source>
        <dbReference type="ARBA" id="ARBA00023316"/>
    </source>
</evidence>